<organism evidence="2 3">
    <name type="scientific">Gymnopilus dilepis</name>
    <dbReference type="NCBI Taxonomy" id="231916"/>
    <lineage>
        <taxon>Eukaryota</taxon>
        <taxon>Fungi</taxon>
        <taxon>Dikarya</taxon>
        <taxon>Basidiomycota</taxon>
        <taxon>Agaricomycotina</taxon>
        <taxon>Agaricomycetes</taxon>
        <taxon>Agaricomycetidae</taxon>
        <taxon>Agaricales</taxon>
        <taxon>Agaricineae</taxon>
        <taxon>Hymenogastraceae</taxon>
        <taxon>Gymnopilus</taxon>
    </lineage>
</organism>
<feature type="compositionally biased region" description="Basic and acidic residues" evidence="1">
    <location>
        <begin position="38"/>
        <end position="53"/>
    </location>
</feature>
<dbReference type="InParanoid" id="A0A409WWL5"/>
<feature type="region of interest" description="Disordered" evidence="1">
    <location>
        <begin position="221"/>
        <end position="291"/>
    </location>
</feature>
<feature type="region of interest" description="Disordered" evidence="1">
    <location>
        <begin position="410"/>
        <end position="440"/>
    </location>
</feature>
<feature type="compositionally biased region" description="Acidic residues" evidence="1">
    <location>
        <begin position="228"/>
        <end position="250"/>
    </location>
</feature>
<feature type="region of interest" description="Disordered" evidence="1">
    <location>
        <begin position="636"/>
        <end position="705"/>
    </location>
</feature>
<gene>
    <name evidence="2" type="ORF">CVT26_008106</name>
</gene>
<proteinExistence type="predicted"/>
<dbReference type="EMBL" id="NHYE01004699">
    <property type="protein sequence ID" value="PPQ82846.1"/>
    <property type="molecule type" value="Genomic_DNA"/>
</dbReference>
<feature type="region of interest" description="Disordered" evidence="1">
    <location>
        <begin position="172"/>
        <end position="191"/>
    </location>
</feature>
<accession>A0A409WWL5</accession>
<feature type="compositionally biased region" description="Basic residues" evidence="1">
    <location>
        <begin position="54"/>
        <end position="63"/>
    </location>
</feature>
<dbReference type="AlphaFoldDB" id="A0A409WWL5"/>
<feature type="compositionally biased region" description="Basic and acidic residues" evidence="1">
    <location>
        <begin position="773"/>
        <end position="787"/>
    </location>
</feature>
<feature type="compositionally biased region" description="Basic and acidic residues" evidence="1">
    <location>
        <begin position="410"/>
        <end position="422"/>
    </location>
</feature>
<keyword evidence="3" id="KW-1185">Reference proteome</keyword>
<feature type="region of interest" description="Disordered" evidence="1">
    <location>
        <begin position="1"/>
        <end position="86"/>
    </location>
</feature>
<feature type="region of interest" description="Disordered" evidence="1">
    <location>
        <begin position="737"/>
        <end position="799"/>
    </location>
</feature>
<evidence type="ECO:0000256" key="1">
    <source>
        <dbReference type="SAM" id="MobiDB-lite"/>
    </source>
</evidence>
<comment type="caution">
    <text evidence="2">The sequence shown here is derived from an EMBL/GenBank/DDBJ whole genome shotgun (WGS) entry which is preliminary data.</text>
</comment>
<name>A0A409WWL5_9AGAR</name>
<reference evidence="2 3" key="1">
    <citation type="journal article" date="2018" name="Evol. Lett.">
        <title>Horizontal gene cluster transfer increased hallucinogenic mushroom diversity.</title>
        <authorList>
            <person name="Reynolds H.T."/>
            <person name="Vijayakumar V."/>
            <person name="Gluck-Thaler E."/>
            <person name="Korotkin H.B."/>
            <person name="Matheny P.B."/>
            <person name="Slot J.C."/>
        </authorList>
    </citation>
    <scope>NUCLEOTIDE SEQUENCE [LARGE SCALE GENOMIC DNA]</scope>
    <source>
        <strain evidence="2 3">SRW20</strain>
    </source>
</reference>
<protein>
    <submittedName>
        <fullName evidence="2">Uncharacterized protein</fullName>
    </submittedName>
</protein>
<dbReference type="Proteomes" id="UP000284706">
    <property type="component" value="Unassembled WGS sequence"/>
</dbReference>
<evidence type="ECO:0000313" key="3">
    <source>
        <dbReference type="Proteomes" id="UP000284706"/>
    </source>
</evidence>
<sequence length="799" mass="87974">MASVRKRKNVDGFEQDSNTVTNKRNRTHSGYHETPSTQEDRSAGAPDRREARRTTRHSQKKTPARVPSTPPQPDNDAYSRPPEPEAPAWGRGKAFYTYCFQGSVYPSLKAPIRGMRGPVEHFVTVSYPGEDTRAYPLEDGYVVPPSVVHEHDLYSIAYRLLEEQEALFPPCGQPPRARSPLPETPEREANNLKVWPPQRQGKPYVLVPANPYIIKLPRTSGKGKDVEYYDGSETEEGSGDDDRDEDFVPEDDYRNKAYNGDITISDFSPEGPSDPIEDAGQAEGDVHGDDVISLDDRESSQTSAMDEDGQGIQAQLSPMDLTVEFEEPGIQAVKSFSEKMAKGEELLPEGRVEASRVLMQVMANLISKADNTVRLFGGVEYIERRKTDNPAHNATFSSRNAFVLNEHGTEPAHKVDNPEGRKAGSKPVVELPASDSKEEPPHVVNFKRSDGRKRGRNYLGFTYNKVDKRRSSVDWMNFMSNSIKLQFRLENCQLSPHPGEQGFVAEKVPPKQWQDIGALLVADDFHPENGGCNPRATRFVSWTEVEKKYKKGSREYDNIPIIVNTKGEPLLRLHQAEVLAMRTKNGGAGMKSLDADDGGVPNEVSQVEASQVVPRKGFSNQSKTVTGAVAFAAHREAPESAAKTADVAPHAATPHPTARKTAQLPTGANPYPSRAPAQPETAQSKRKDDKGMTNPGLPLPKPALNPGAAAATAVFTRDLPYRGELGSGQHRKMVYTHPSQQPPVASATRAFYARSNAPPPSDRGTGHSRPHQKPRDLQLDSSRDPGPSHHPGTSKRPRG</sequence>
<evidence type="ECO:0000313" key="2">
    <source>
        <dbReference type="EMBL" id="PPQ82846.1"/>
    </source>
</evidence>